<keyword evidence="4" id="KW-1185">Reference proteome</keyword>
<dbReference type="Proteomes" id="UP001209878">
    <property type="component" value="Unassembled WGS sequence"/>
</dbReference>
<dbReference type="AlphaFoldDB" id="A0AAD9K0F8"/>
<dbReference type="PANTHER" id="PTHR11733:SF167">
    <property type="entry name" value="FI17812P1-RELATED"/>
    <property type="match status" value="1"/>
</dbReference>
<dbReference type="CDD" id="cd08662">
    <property type="entry name" value="M13"/>
    <property type="match status" value="1"/>
</dbReference>
<evidence type="ECO:0000259" key="2">
    <source>
        <dbReference type="Pfam" id="PF01431"/>
    </source>
</evidence>
<dbReference type="EMBL" id="JAODUO010001519">
    <property type="protein sequence ID" value="KAK2162479.1"/>
    <property type="molecule type" value="Genomic_DNA"/>
</dbReference>
<dbReference type="Pfam" id="PF01431">
    <property type="entry name" value="Peptidase_M13"/>
    <property type="match status" value="1"/>
</dbReference>
<protein>
    <recommendedName>
        <fullName evidence="2">Peptidase M13 C-terminal domain-containing protein</fullName>
    </recommendedName>
</protein>
<accession>A0AAD9K0F8</accession>
<name>A0AAD9K0F8_RIDPI</name>
<evidence type="ECO:0000256" key="1">
    <source>
        <dbReference type="ARBA" id="ARBA00007357"/>
    </source>
</evidence>
<gene>
    <name evidence="3" type="ORF">NP493_1520g00049</name>
</gene>
<dbReference type="InterPro" id="IPR024079">
    <property type="entry name" value="MetalloPept_cat_dom_sf"/>
</dbReference>
<evidence type="ECO:0000313" key="4">
    <source>
        <dbReference type="Proteomes" id="UP001209878"/>
    </source>
</evidence>
<dbReference type="InterPro" id="IPR000718">
    <property type="entry name" value="Peptidase_M13"/>
</dbReference>
<dbReference type="PANTHER" id="PTHR11733">
    <property type="entry name" value="ZINC METALLOPROTEASE FAMILY M13 NEPRILYSIN-RELATED"/>
    <property type="match status" value="1"/>
</dbReference>
<dbReference type="PRINTS" id="PR00786">
    <property type="entry name" value="NEPRILYSIN"/>
</dbReference>
<dbReference type="GO" id="GO:0016485">
    <property type="term" value="P:protein processing"/>
    <property type="evidence" value="ECO:0007669"/>
    <property type="project" value="TreeGrafter"/>
</dbReference>
<feature type="domain" description="Peptidase M13 C-terminal" evidence="2">
    <location>
        <begin position="89"/>
        <end position="176"/>
    </location>
</feature>
<evidence type="ECO:0000313" key="3">
    <source>
        <dbReference type="EMBL" id="KAK2162479.1"/>
    </source>
</evidence>
<dbReference type="GO" id="GO:0005886">
    <property type="term" value="C:plasma membrane"/>
    <property type="evidence" value="ECO:0007669"/>
    <property type="project" value="TreeGrafter"/>
</dbReference>
<dbReference type="PROSITE" id="PS51885">
    <property type="entry name" value="NEPRILYSIN"/>
    <property type="match status" value="1"/>
</dbReference>
<proteinExistence type="inferred from homology"/>
<reference evidence="3" key="1">
    <citation type="journal article" date="2023" name="Mol. Biol. Evol.">
        <title>Third-Generation Sequencing Reveals the Adaptive Role of the Epigenome in Three Deep-Sea Polychaetes.</title>
        <authorList>
            <person name="Perez M."/>
            <person name="Aroh O."/>
            <person name="Sun Y."/>
            <person name="Lan Y."/>
            <person name="Juniper S.K."/>
            <person name="Young C.R."/>
            <person name="Angers B."/>
            <person name="Qian P.Y."/>
        </authorList>
    </citation>
    <scope>NUCLEOTIDE SEQUENCE</scope>
    <source>
        <strain evidence="3">R07B-5</strain>
    </source>
</reference>
<sequence length="180" mass="20940">MLAEATWMDKDTRKLAIAKAKAIKENIGYPEVIKDDVYLDTLYQQIRPRENTYFENIVNTWNVATRRNLKKLDEPVDKTEWKMGPAQVNAYYGRLNNVIEFPAAILQPPMYSKIYPKCLNYGGIGFVIGHEITHGFDNSGRQFDLDGNLKQWWPKKVVDEFTRRAQCTVDQYNRRETDAG</sequence>
<dbReference type="GO" id="GO:0004222">
    <property type="term" value="F:metalloendopeptidase activity"/>
    <property type="evidence" value="ECO:0007669"/>
    <property type="project" value="InterPro"/>
</dbReference>
<comment type="caution">
    <text evidence="3">The sequence shown here is derived from an EMBL/GenBank/DDBJ whole genome shotgun (WGS) entry which is preliminary data.</text>
</comment>
<comment type="similarity">
    <text evidence="1">Belongs to the peptidase M13 family.</text>
</comment>
<dbReference type="SUPFAM" id="SSF55486">
    <property type="entry name" value="Metalloproteases ('zincins'), catalytic domain"/>
    <property type="match status" value="1"/>
</dbReference>
<dbReference type="Gene3D" id="3.40.390.10">
    <property type="entry name" value="Collagenase (Catalytic Domain)"/>
    <property type="match status" value="1"/>
</dbReference>
<dbReference type="InterPro" id="IPR018497">
    <property type="entry name" value="Peptidase_M13_C"/>
</dbReference>
<organism evidence="3 4">
    <name type="scientific">Ridgeia piscesae</name>
    <name type="common">Tubeworm</name>
    <dbReference type="NCBI Taxonomy" id="27915"/>
    <lineage>
        <taxon>Eukaryota</taxon>
        <taxon>Metazoa</taxon>
        <taxon>Spiralia</taxon>
        <taxon>Lophotrochozoa</taxon>
        <taxon>Annelida</taxon>
        <taxon>Polychaeta</taxon>
        <taxon>Sedentaria</taxon>
        <taxon>Canalipalpata</taxon>
        <taxon>Sabellida</taxon>
        <taxon>Siboglinidae</taxon>
        <taxon>Ridgeia</taxon>
    </lineage>
</organism>